<keyword evidence="4" id="KW-0067">ATP-binding</keyword>
<dbReference type="InterPro" id="IPR017871">
    <property type="entry name" value="ABC_transporter-like_CS"/>
</dbReference>
<keyword evidence="2" id="KW-0813">Transport</keyword>
<proteinExistence type="inferred from homology"/>
<dbReference type="FunFam" id="3.40.50.300:FF:000425">
    <property type="entry name" value="Probable ABC transporter, ATP-binding subunit"/>
    <property type="match status" value="1"/>
</dbReference>
<dbReference type="Gene3D" id="2.40.50.100">
    <property type="match status" value="1"/>
</dbReference>
<evidence type="ECO:0000313" key="6">
    <source>
        <dbReference type="EMBL" id="PJR09854.1"/>
    </source>
</evidence>
<protein>
    <submittedName>
        <fullName evidence="6">ABC transporter related protein</fullName>
    </submittedName>
</protein>
<evidence type="ECO:0000259" key="5">
    <source>
        <dbReference type="PROSITE" id="PS50893"/>
    </source>
</evidence>
<dbReference type="Proteomes" id="UP000231987">
    <property type="component" value="Unassembled WGS sequence"/>
</dbReference>
<dbReference type="GO" id="GO:0005524">
    <property type="term" value="F:ATP binding"/>
    <property type="evidence" value="ECO:0007669"/>
    <property type="project" value="UniProtKB-KW"/>
</dbReference>
<evidence type="ECO:0000256" key="1">
    <source>
        <dbReference type="ARBA" id="ARBA00005417"/>
    </source>
</evidence>
<gene>
    <name evidence="6" type="ORF">CEJ86_30585</name>
</gene>
<organism evidence="6 7">
    <name type="scientific">Rhizobium meliloti</name>
    <name type="common">Ensifer meliloti</name>
    <name type="synonym">Sinorhizobium meliloti</name>
    <dbReference type="NCBI Taxonomy" id="382"/>
    <lineage>
        <taxon>Bacteria</taxon>
        <taxon>Pseudomonadati</taxon>
        <taxon>Pseudomonadota</taxon>
        <taxon>Alphaproteobacteria</taxon>
        <taxon>Hyphomicrobiales</taxon>
        <taxon>Rhizobiaceae</taxon>
        <taxon>Sinorhizobium/Ensifer group</taxon>
        <taxon>Sinorhizobium</taxon>
    </lineage>
</organism>
<accession>A0A2J0YTX0</accession>
<dbReference type="Gene3D" id="3.40.50.300">
    <property type="entry name" value="P-loop containing nucleotide triphosphate hydrolases"/>
    <property type="match status" value="1"/>
</dbReference>
<name>A0A2J0YTX0_RHIML</name>
<evidence type="ECO:0000256" key="3">
    <source>
        <dbReference type="ARBA" id="ARBA00022741"/>
    </source>
</evidence>
<evidence type="ECO:0000313" key="7">
    <source>
        <dbReference type="Proteomes" id="UP000231987"/>
    </source>
</evidence>
<dbReference type="SMART" id="SM00382">
    <property type="entry name" value="AAA"/>
    <property type="match status" value="1"/>
</dbReference>
<dbReference type="GO" id="GO:0016887">
    <property type="term" value="F:ATP hydrolysis activity"/>
    <property type="evidence" value="ECO:0007669"/>
    <property type="project" value="InterPro"/>
</dbReference>
<comment type="similarity">
    <text evidence="1">Belongs to the ABC transporter superfamily.</text>
</comment>
<reference evidence="6 7" key="1">
    <citation type="submission" date="2017-06" db="EMBL/GenBank/DDBJ databases">
        <title>Ensifer strains isolated from leguminous trees and herbs display diverse denitrification phenotypes with some acting as strong N2O sinks.</title>
        <authorList>
            <person name="Woliy K."/>
            <person name="Mania D."/>
            <person name="Bakken L.R."/>
            <person name="Frostegard A."/>
        </authorList>
    </citation>
    <scope>NUCLEOTIDE SEQUENCE [LARGE SCALE GENOMIC DNA]</scope>
    <source>
        <strain evidence="6 7">AC50a</strain>
    </source>
</reference>
<keyword evidence="3" id="KW-0547">Nucleotide-binding</keyword>
<dbReference type="SUPFAM" id="SSF52540">
    <property type="entry name" value="P-loop containing nucleoside triphosphate hydrolases"/>
    <property type="match status" value="1"/>
</dbReference>
<dbReference type="InterPro" id="IPR003593">
    <property type="entry name" value="AAA+_ATPase"/>
</dbReference>
<evidence type="ECO:0000256" key="4">
    <source>
        <dbReference type="ARBA" id="ARBA00022840"/>
    </source>
</evidence>
<evidence type="ECO:0000256" key="2">
    <source>
        <dbReference type="ARBA" id="ARBA00022448"/>
    </source>
</evidence>
<comment type="caution">
    <text evidence="6">The sequence shown here is derived from an EMBL/GenBank/DDBJ whole genome shotgun (WGS) entry which is preliminary data.</text>
</comment>
<sequence length="361" mass="39358">MKTAVQISGISKSYGALKVLHDIDIRVAEGAFCSLLGPSGCGKTTLLNMIGGLDQPDAGEIVLGDDTVYSAPRRINLGTEKRNIGYVFQNYALWPHMSVLDNVGYSLRLRRKPRAERDRQSHDMLERLELGHLADRYPYQLSGGQQQRVAIARSLVYHPRLLLLDEPLSNLDAQLRERARSWLKSVHDSFKLTTILVTHDQVEALSLSNQVVLLDKGHVAQVGSPQEVYDTPANAYVAEFVSNANVIKGSISESDGDGNVVLRTEDGITIPAVATKLMQKGIEACVAIRPLHVRLIAGDGAQAEAGTLLPFQPDTVLYQGASFEITGRTSFGNIRLVSEKPPAPAGNSILLPRKNCLCVQS</sequence>
<dbReference type="InterPro" id="IPR050093">
    <property type="entry name" value="ABC_SmlMolc_Importer"/>
</dbReference>
<dbReference type="PANTHER" id="PTHR42781:SF4">
    <property type="entry name" value="SPERMIDINE_PUTRESCINE IMPORT ATP-BINDING PROTEIN POTA"/>
    <property type="match status" value="1"/>
</dbReference>
<dbReference type="GO" id="GO:0015697">
    <property type="term" value="P:quaternary ammonium group transport"/>
    <property type="evidence" value="ECO:0007669"/>
    <property type="project" value="UniProtKB-ARBA"/>
</dbReference>
<feature type="domain" description="ABC transporter" evidence="5">
    <location>
        <begin position="5"/>
        <end position="241"/>
    </location>
</feature>
<dbReference type="RefSeq" id="WP_100674763.1">
    <property type="nucleotide sequence ID" value="NZ_NJGD01000027.1"/>
</dbReference>
<dbReference type="Pfam" id="PF00005">
    <property type="entry name" value="ABC_tran"/>
    <property type="match status" value="1"/>
</dbReference>
<dbReference type="AlphaFoldDB" id="A0A2J0YTX0"/>
<dbReference type="EMBL" id="NJGD01000027">
    <property type="protein sequence ID" value="PJR09854.1"/>
    <property type="molecule type" value="Genomic_DNA"/>
</dbReference>
<dbReference type="InterPro" id="IPR027417">
    <property type="entry name" value="P-loop_NTPase"/>
</dbReference>
<dbReference type="InterPro" id="IPR003439">
    <property type="entry name" value="ABC_transporter-like_ATP-bd"/>
</dbReference>
<dbReference type="PROSITE" id="PS50893">
    <property type="entry name" value="ABC_TRANSPORTER_2"/>
    <property type="match status" value="1"/>
</dbReference>
<dbReference type="PROSITE" id="PS00211">
    <property type="entry name" value="ABC_TRANSPORTER_1"/>
    <property type="match status" value="1"/>
</dbReference>
<dbReference type="PANTHER" id="PTHR42781">
    <property type="entry name" value="SPERMIDINE/PUTRESCINE IMPORT ATP-BINDING PROTEIN POTA"/>
    <property type="match status" value="1"/>
</dbReference>